<evidence type="ECO:0000313" key="1">
    <source>
        <dbReference type="EMBL" id="GFY11032.1"/>
    </source>
</evidence>
<dbReference type="AlphaFoldDB" id="A0A8X6VAF8"/>
<gene>
    <name evidence="1" type="ORF">TNCV_2201401</name>
</gene>
<protein>
    <submittedName>
        <fullName evidence="1">Uncharacterized protein</fullName>
    </submittedName>
</protein>
<evidence type="ECO:0000313" key="2">
    <source>
        <dbReference type="Proteomes" id="UP000887159"/>
    </source>
</evidence>
<organism evidence="1 2">
    <name type="scientific">Trichonephila clavipes</name>
    <name type="common">Golden silk orbweaver</name>
    <name type="synonym">Nephila clavipes</name>
    <dbReference type="NCBI Taxonomy" id="2585209"/>
    <lineage>
        <taxon>Eukaryota</taxon>
        <taxon>Metazoa</taxon>
        <taxon>Ecdysozoa</taxon>
        <taxon>Arthropoda</taxon>
        <taxon>Chelicerata</taxon>
        <taxon>Arachnida</taxon>
        <taxon>Araneae</taxon>
        <taxon>Araneomorphae</taxon>
        <taxon>Entelegynae</taxon>
        <taxon>Araneoidea</taxon>
        <taxon>Nephilidae</taxon>
        <taxon>Trichonephila</taxon>
    </lineage>
</organism>
<comment type="caution">
    <text evidence="1">The sequence shown here is derived from an EMBL/GenBank/DDBJ whole genome shotgun (WGS) entry which is preliminary data.</text>
</comment>
<keyword evidence="2" id="KW-1185">Reference proteome</keyword>
<name>A0A8X6VAF8_TRICX</name>
<proteinExistence type="predicted"/>
<dbReference type="Proteomes" id="UP000887159">
    <property type="component" value="Unassembled WGS sequence"/>
</dbReference>
<dbReference type="EMBL" id="BMAU01021303">
    <property type="protein sequence ID" value="GFY11032.1"/>
    <property type="molecule type" value="Genomic_DNA"/>
</dbReference>
<sequence length="137" mass="15324">MLKRKPALIDCGRSLYMKNTVTVTCVERMGLMNTGDDYGGRETLLWPSNEKGNEGACCGPTPGVKKGFSETEGGARDGEKSVSQKAYDRINAKIADINEALCKCIDEESCWFNILKDNEGRRKQHSRSFMARREPRV</sequence>
<accession>A0A8X6VAF8</accession>
<reference evidence="1" key="1">
    <citation type="submission" date="2020-08" db="EMBL/GenBank/DDBJ databases">
        <title>Multicomponent nature underlies the extraordinary mechanical properties of spider dragline silk.</title>
        <authorList>
            <person name="Kono N."/>
            <person name="Nakamura H."/>
            <person name="Mori M."/>
            <person name="Yoshida Y."/>
            <person name="Ohtoshi R."/>
            <person name="Malay A.D."/>
            <person name="Moran D.A.P."/>
            <person name="Tomita M."/>
            <person name="Numata K."/>
            <person name="Arakawa K."/>
        </authorList>
    </citation>
    <scope>NUCLEOTIDE SEQUENCE</scope>
</reference>